<dbReference type="Proteomes" id="UP001610446">
    <property type="component" value="Unassembled WGS sequence"/>
</dbReference>
<reference evidence="2 3" key="1">
    <citation type="submission" date="2024-07" db="EMBL/GenBank/DDBJ databases">
        <title>Section-level genome sequencing and comparative genomics of Aspergillus sections Usti and Cavernicolus.</title>
        <authorList>
            <consortium name="Lawrence Berkeley National Laboratory"/>
            <person name="Nybo J.L."/>
            <person name="Vesth T.C."/>
            <person name="Theobald S."/>
            <person name="Frisvad J.C."/>
            <person name="Larsen T.O."/>
            <person name="Kjaerboelling I."/>
            <person name="Rothschild-Mancinelli K."/>
            <person name="Lyhne E.K."/>
            <person name="Kogle M.E."/>
            <person name="Barry K."/>
            <person name="Clum A."/>
            <person name="Na H."/>
            <person name="Ledsgaard L."/>
            <person name="Lin J."/>
            <person name="Lipzen A."/>
            <person name="Kuo A."/>
            <person name="Riley R."/>
            <person name="Mondo S."/>
            <person name="Labutti K."/>
            <person name="Haridas S."/>
            <person name="Pangalinan J."/>
            <person name="Salamov A.A."/>
            <person name="Simmons B.A."/>
            <person name="Magnuson J.K."/>
            <person name="Chen J."/>
            <person name="Drula E."/>
            <person name="Henrissat B."/>
            <person name="Wiebenga A."/>
            <person name="Lubbers R.J."/>
            <person name="Gomes A.C."/>
            <person name="Makela M.R."/>
            <person name="Stajich J."/>
            <person name="Grigoriev I.V."/>
            <person name="Mortensen U.H."/>
            <person name="De Vries R.P."/>
            <person name="Baker S.E."/>
            <person name="Andersen M.R."/>
        </authorList>
    </citation>
    <scope>NUCLEOTIDE SEQUENCE [LARGE SCALE GENOMIC DNA]</scope>
    <source>
        <strain evidence="2 3">CBS 123904</strain>
    </source>
</reference>
<feature type="region of interest" description="Disordered" evidence="1">
    <location>
        <begin position="1"/>
        <end position="97"/>
    </location>
</feature>
<evidence type="ECO:0000313" key="3">
    <source>
        <dbReference type="Proteomes" id="UP001610446"/>
    </source>
</evidence>
<accession>A0ABR4K122</accession>
<gene>
    <name evidence="2" type="ORF">BJY01DRAFT_247428</name>
</gene>
<comment type="caution">
    <text evidence="2">The sequence shown here is derived from an EMBL/GenBank/DDBJ whole genome shotgun (WGS) entry which is preliminary data.</text>
</comment>
<sequence length="308" mass="33876">MSRTRTLRIVFNPLPPTPEEAPITSFENLTLTGKPNNNGQLPTPPASPSTSKASAWRGPRQCTGLPAPPPSSTLKPAAPAPASADGKDGANGKGNVQVQRKTRAMELQSVPNGFGSRTAKGQLEVKNQNPASYGHKAKMTEKGYSLAVKDLALRTKNSQRTDGTGTEDDPEIIWLCSAPTRDPRRVEGILKICREACKLKSTNRTWVRAIDHNTARTLTWSRTCTRRGVGVHVQHGPCDPHITVYMGESDQYDYEGHLYVYYGTKGRVPSGLGRPGVSTEHPDWVDFVVDVLDRRDLRERALRMGWIK</sequence>
<feature type="compositionally biased region" description="Polar residues" evidence="1">
    <location>
        <begin position="25"/>
        <end position="41"/>
    </location>
</feature>
<organism evidence="2 3">
    <name type="scientific">Aspergillus pseudoustus</name>
    <dbReference type="NCBI Taxonomy" id="1810923"/>
    <lineage>
        <taxon>Eukaryota</taxon>
        <taxon>Fungi</taxon>
        <taxon>Dikarya</taxon>
        <taxon>Ascomycota</taxon>
        <taxon>Pezizomycotina</taxon>
        <taxon>Eurotiomycetes</taxon>
        <taxon>Eurotiomycetidae</taxon>
        <taxon>Eurotiales</taxon>
        <taxon>Aspergillaceae</taxon>
        <taxon>Aspergillus</taxon>
        <taxon>Aspergillus subgen. Nidulantes</taxon>
    </lineage>
</organism>
<protein>
    <submittedName>
        <fullName evidence="2">Uncharacterized protein</fullName>
    </submittedName>
</protein>
<proteinExistence type="predicted"/>
<name>A0ABR4K122_9EURO</name>
<dbReference type="EMBL" id="JBFXLU010000067">
    <property type="protein sequence ID" value="KAL2845914.1"/>
    <property type="molecule type" value="Genomic_DNA"/>
</dbReference>
<evidence type="ECO:0000256" key="1">
    <source>
        <dbReference type="SAM" id="MobiDB-lite"/>
    </source>
</evidence>
<keyword evidence="3" id="KW-1185">Reference proteome</keyword>
<evidence type="ECO:0000313" key="2">
    <source>
        <dbReference type="EMBL" id="KAL2845914.1"/>
    </source>
</evidence>